<dbReference type="AlphaFoldDB" id="A0A183F2H4"/>
<dbReference type="EMBL" id="UZAH01000212">
    <property type="protein sequence ID" value="VDO18713.1"/>
    <property type="molecule type" value="Genomic_DNA"/>
</dbReference>
<dbReference type="WBParaSite" id="HPBE_0000033001-mRNA-1">
    <property type="protein sequence ID" value="HPBE_0000033001-mRNA-1"/>
    <property type="gene ID" value="HPBE_0000033001"/>
</dbReference>
<accession>A0A3P7UDB2</accession>
<feature type="compositionally biased region" description="Basic and acidic residues" evidence="1">
    <location>
        <begin position="1"/>
        <end position="15"/>
    </location>
</feature>
<evidence type="ECO:0000313" key="2">
    <source>
        <dbReference type="EMBL" id="VDO18713.1"/>
    </source>
</evidence>
<feature type="region of interest" description="Disordered" evidence="1">
    <location>
        <begin position="1"/>
        <end position="85"/>
    </location>
</feature>
<gene>
    <name evidence="2" type="ORF">HPBE_LOCUS331</name>
</gene>
<accession>A0A183F2H4</accession>
<reference evidence="2 3" key="1">
    <citation type="submission" date="2018-11" db="EMBL/GenBank/DDBJ databases">
        <authorList>
            <consortium name="Pathogen Informatics"/>
        </authorList>
    </citation>
    <scope>NUCLEOTIDE SEQUENCE [LARGE SCALE GENOMIC DNA]</scope>
</reference>
<dbReference type="Proteomes" id="UP000050761">
    <property type="component" value="Unassembled WGS sequence"/>
</dbReference>
<sequence length="85" mass="9334">MKDFRREVGGHKEMRSIAGTGHPGCWTREGAGCDRPPWWSRMERQSNGSGERFRAESDSSGAAIAFDSGRAPGKAYVGSQTRRFG</sequence>
<reference evidence="4" key="2">
    <citation type="submission" date="2019-09" db="UniProtKB">
        <authorList>
            <consortium name="WormBaseParasite"/>
        </authorList>
    </citation>
    <scope>IDENTIFICATION</scope>
</reference>
<keyword evidence="3" id="KW-1185">Reference proteome</keyword>
<name>A0A183F2H4_HELPZ</name>
<protein>
    <submittedName>
        <fullName evidence="2 4">Uncharacterized protein</fullName>
    </submittedName>
</protein>
<evidence type="ECO:0000256" key="1">
    <source>
        <dbReference type="SAM" id="MobiDB-lite"/>
    </source>
</evidence>
<evidence type="ECO:0000313" key="4">
    <source>
        <dbReference type="WBParaSite" id="HPBE_0000033001-mRNA-1"/>
    </source>
</evidence>
<evidence type="ECO:0000313" key="3">
    <source>
        <dbReference type="Proteomes" id="UP000050761"/>
    </source>
</evidence>
<organism evidence="3 4">
    <name type="scientific">Heligmosomoides polygyrus</name>
    <name type="common">Parasitic roundworm</name>
    <dbReference type="NCBI Taxonomy" id="6339"/>
    <lineage>
        <taxon>Eukaryota</taxon>
        <taxon>Metazoa</taxon>
        <taxon>Ecdysozoa</taxon>
        <taxon>Nematoda</taxon>
        <taxon>Chromadorea</taxon>
        <taxon>Rhabditida</taxon>
        <taxon>Rhabditina</taxon>
        <taxon>Rhabditomorpha</taxon>
        <taxon>Strongyloidea</taxon>
        <taxon>Heligmosomidae</taxon>
        <taxon>Heligmosomoides</taxon>
    </lineage>
</organism>
<proteinExistence type="predicted"/>